<sequence length="239" mass="27279">MDNKNEWNDSELKIKEEFQQIYDDYILGANGSKPQPDLSFMSKSFLSSFGWNQVSKVAVSFLIIIFLSSGIAIWINSEQAVATKFKLDQIMYQMKDDTDNISVREDAISYQTTSPKDIDKAKEFYPALYIPSYIPKGYELQQLRIDKLADEEYFVNYIYSDNNKHIISIIINSSTTPGTLEIATETKLVKLDDTDLYVWYDPTSEALRGVCLLDNNTLLSISGVSDQETMIDVISSFEK</sequence>
<feature type="transmembrane region" description="Helical" evidence="1">
    <location>
        <begin position="57"/>
        <end position="76"/>
    </location>
</feature>
<dbReference type="EMBL" id="JAFJZZ010000001">
    <property type="protein sequence ID" value="MBN7771973.1"/>
    <property type="molecule type" value="Genomic_DNA"/>
</dbReference>
<keyword evidence="3" id="KW-1185">Reference proteome</keyword>
<comment type="caution">
    <text evidence="2">The sequence shown here is derived from an EMBL/GenBank/DDBJ whole genome shotgun (WGS) entry which is preliminary data.</text>
</comment>
<name>A0A939IHX0_CLOAM</name>
<evidence type="ECO:0000313" key="2">
    <source>
        <dbReference type="EMBL" id="MBN7771973.1"/>
    </source>
</evidence>
<dbReference type="RefSeq" id="WP_206580752.1">
    <property type="nucleotide sequence ID" value="NZ_JAFJZZ010000001.1"/>
</dbReference>
<dbReference type="AlphaFoldDB" id="A0A939IHX0"/>
<accession>A0A939IHX0</accession>
<organism evidence="2 3">
    <name type="scientific">Clostridium aminobutyricum</name>
    <dbReference type="NCBI Taxonomy" id="33953"/>
    <lineage>
        <taxon>Bacteria</taxon>
        <taxon>Bacillati</taxon>
        <taxon>Bacillota</taxon>
        <taxon>Clostridia</taxon>
        <taxon>Eubacteriales</taxon>
        <taxon>Clostridiaceae</taxon>
        <taxon>Clostridium</taxon>
    </lineage>
</organism>
<keyword evidence="1" id="KW-0812">Transmembrane</keyword>
<dbReference type="Proteomes" id="UP000664545">
    <property type="component" value="Unassembled WGS sequence"/>
</dbReference>
<keyword evidence="1" id="KW-1133">Transmembrane helix</keyword>
<keyword evidence="1" id="KW-0472">Membrane</keyword>
<evidence type="ECO:0000313" key="3">
    <source>
        <dbReference type="Proteomes" id="UP000664545"/>
    </source>
</evidence>
<evidence type="ECO:0000256" key="1">
    <source>
        <dbReference type="SAM" id="Phobius"/>
    </source>
</evidence>
<protein>
    <submittedName>
        <fullName evidence="2">DUF4367 domain-containing protein</fullName>
    </submittedName>
</protein>
<gene>
    <name evidence="2" type="ORF">JYB65_01170</name>
</gene>
<reference evidence="2" key="1">
    <citation type="submission" date="2021-02" db="EMBL/GenBank/DDBJ databases">
        <title>Abyssanaerobacter marinus gen.nov., sp., nov, anaerobic bacterium isolated from the Onnuri vent field of Indian Ocean and suggestion of Mogibacteriaceae fam. nov., and proposal of reclassification of ambiguous this family's genus member.</title>
        <authorList>
            <person name="Kim Y.J."/>
            <person name="Yang J.-A."/>
        </authorList>
    </citation>
    <scope>NUCLEOTIDE SEQUENCE</scope>
    <source>
        <strain evidence="2">DSM 2634</strain>
    </source>
</reference>
<proteinExistence type="predicted"/>